<dbReference type="Gene3D" id="2.40.30.110">
    <property type="entry name" value="Aminomethyltransferase beta-barrel domains"/>
    <property type="match status" value="1"/>
</dbReference>
<dbReference type="EMBL" id="GL871509">
    <property type="protein sequence ID" value="EGC28969.1"/>
    <property type="molecule type" value="Genomic_DNA"/>
</dbReference>
<dbReference type="STRING" id="5786.F1A4B3"/>
<evidence type="ECO:0000256" key="9">
    <source>
        <dbReference type="ARBA" id="ARBA00031395"/>
    </source>
</evidence>
<dbReference type="PANTHER" id="PTHR43757:SF2">
    <property type="entry name" value="AMINOMETHYLTRANSFERASE, MITOCHONDRIAL"/>
    <property type="match status" value="1"/>
</dbReference>
<dbReference type="GO" id="GO:0005960">
    <property type="term" value="C:glycine cleavage complex"/>
    <property type="evidence" value="ECO:0007669"/>
    <property type="project" value="InterPro"/>
</dbReference>
<evidence type="ECO:0000259" key="13">
    <source>
        <dbReference type="Pfam" id="PF01571"/>
    </source>
</evidence>
<dbReference type="InParanoid" id="F1A4B3"/>
<dbReference type="GeneID" id="10506887"/>
<dbReference type="Gene3D" id="3.30.1360.120">
    <property type="entry name" value="Probable tRNA modification gtpase trme, domain 1"/>
    <property type="match status" value="1"/>
</dbReference>
<dbReference type="InterPro" id="IPR006223">
    <property type="entry name" value="GcvT"/>
</dbReference>
<evidence type="ECO:0000256" key="1">
    <source>
        <dbReference type="ARBA" id="ARBA00004173"/>
    </source>
</evidence>
<dbReference type="eggNOG" id="KOG2770">
    <property type="taxonomic scope" value="Eukaryota"/>
</dbReference>
<dbReference type="FunCoup" id="F1A4B3">
    <property type="interactions" value="303"/>
</dbReference>
<dbReference type="OMA" id="MPVQYPA"/>
<dbReference type="InterPro" id="IPR028896">
    <property type="entry name" value="GcvT/YgfZ/DmdA"/>
</dbReference>
<evidence type="ECO:0000256" key="3">
    <source>
        <dbReference type="ARBA" id="ARBA00011690"/>
    </source>
</evidence>
<evidence type="ECO:0000313" key="16">
    <source>
        <dbReference type="Proteomes" id="UP000001064"/>
    </source>
</evidence>
<dbReference type="Pfam" id="PF08669">
    <property type="entry name" value="GCV_T_C"/>
    <property type="match status" value="1"/>
</dbReference>
<dbReference type="InterPro" id="IPR013977">
    <property type="entry name" value="GcvT_C"/>
</dbReference>
<dbReference type="NCBIfam" id="NF010093">
    <property type="entry name" value="PRK13579.1"/>
    <property type="match status" value="1"/>
</dbReference>
<comment type="subunit">
    <text evidence="3 12">The glycine cleavage system is composed of four proteins: P, T, L and H.</text>
</comment>
<proteinExistence type="inferred from homology"/>
<name>F1A4B3_DICPU</name>
<feature type="domain" description="Aminomethyltransferase C-terminal" evidence="14">
    <location>
        <begin position="320"/>
        <end position="397"/>
    </location>
</feature>
<feature type="domain" description="GCVT N-terminal" evidence="13">
    <location>
        <begin position="35"/>
        <end position="295"/>
    </location>
</feature>
<dbReference type="SUPFAM" id="SSF103025">
    <property type="entry name" value="Folate-binding domain"/>
    <property type="match status" value="1"/>
</dbReference>
<dbReference type="Pfam" id="PF01571">
    <property type="entry name" value="GCV_T"/>
    <property type="match status" value="1"/>
</dbReference>
<comment type="similarity">
    <text evidence="2 12">Belongs to the GcvT family.</text>
</comment>
<evidence type="ECO:0000256" key="4">
    <source>
        <dbReference type="ARBA" id="ARBA00012616"/>
    </source>
</evidence>
<dbReference type="RefSeq" id="XP_003294508.1">
    <property type="nucleotide sequence ID" value="XM_003294460.1"/>
</dbReference>
<comment type="subcellular location">
    <subcellularLocation>
        <location evidence="1 12">Mitochondrion</location>
    </subcellularLocation>
</comment>
<dbReference type="OrthoDB" id="10263536at2759"/>
<dbReference type="PIRSF" id="PIRSF006487">
    <property type="entry name" value="GcvT"/>
    <property type="match status" value="1"/>
</dbReference>
<keyword evidence="6 12" id="KW-0808">Transferase</keyword>
<dbReference type="FunFam" id="4.10.1250.10:FF:000002">
    <property type="entry name" value="Aminomethyltransferase"/>
    <property type="match status" value="1"/>
</dbReference>
<keyword evidence="5 12" id="KW-0032">Aminotransferase</keyword>
<evidence type="ECO:0000256" key="11">
    <source>
        <dbReference type="PIRSR" id="PIRSR006487-1"/>
    </source>
</evidence>
<dbReference type="InterPro" id="IPR029043">
    <property type="entry name" value="GcvT/YgfZ_C"/>
</dbReference>
<organism evidence="15 16">
    <name type="scientific">Dictyostelium purpureum</name>
    <name type="common">Slime mold</name>
    <dbReference type="NCBI Taxonomy" id="5786"/>
    <lineage>
        <taxon>Eukaryota</taxon>
        <taxon>Amoebozoa</taxon>
        <taxon>Evosea</taxon>
        <taxon>Eumycetozoa</taxon>
        <taxon>Dictyostelia</taxon>
        <taxon>Dictyosteliales</taxon>
        <taxon>Dictyosteliaceae</taxon>
        <taxon>Dictyostelium</taxon>
    </lineage>
</organism>
<dbReference type="GO" id="GO:0005739">
    <property type="term" value="C:mitochondrion"/>
    <property type="evidence" value="ECO:0000318"/>
    <property type="project" value="GO_Central"/>
</dbReference>
<dbReference type="EC" id="2.1.2.10" evidence="4 12"/>
<comment type="catalytic activity">
    <reaction evidence="10 12">
        <text>N(6)-[(R)-S(8)-aminomethyldihydrolipoyl]-L-lysyl-[protein] + (6S)-5,6,7,8-tetrahydrofolate = N(6)-[(R)-dihydrolipoyl]-L-lysyl-[protein] + (6R)-5,10-methylene-5,6,7,8-tetrahydrofolate + NH4(+)</text>
        <dbReference type="Rhea" id="RHEA:16945"/>
        <dbReference type="Rhea" id="RHEA-COMP:10475"/>
        <dbReference type="Rhea" id="RHEA-COMP:10492"/>
        <dbReference type="ChEBI" id="CHEBI:15636"/>
        <dbReference type="ChEBI" id="CHEBI:28938"/>
        <dbReference type="ChEBI" id="CHEBI:57453"/>
        <dbReference type="ChEBI" id="CHEBI:83100"/>
        <dbReference type="ChEBI" id="CHEBI:83143"/>
        <dbReference type="EC" id="2.1.2.10"/>
    </reaction>
</comment>
<dbReference type="Gene3D" id="4.10.1250.10">
    <property type="entry name" value="Aminomethyltransferase fragment"/>
    <property type="match status" value="1"/>
</dbReference>
<dbReference type="AlphaFoldDB" id="F1A4B3"/>
<feature type="binding site" evidence="11">
    <location>
        <position position="227"/>
    </location>
    <ligand>
        <name>substrate</name>
    </ligand>
</feature>
<dbReference type="PANTHER" id="PTHR43757">
    <property type="entry name" value="AMINOMETHYLTRANSFERASE"/>
    <property type="match status" value="1"/>
</dbReference>
<keyword evidence="16" id="KW-1185">Reference proteome</keyword>
<keyword evidence="7 12" id="KW-0809">Transit peptide</keyword>
<evidence type="ECO:0000256" key="12">
    <source>
        <dbReference type="RuleBase" id="RU003981"/>
    </source>
</evidence>
<evidence type="ECO:0000313" key="15">
    <source>
        <dbReference type="EMBL" id="EGC28969.1"/>
    </source>
</evidence>
<dbReference type="InterPro" id="IPR006222">
    <property type="entry name" value="GCVT_N"/>
</dbReference>
<reference evidence="16" key="1">
    <citation type="journal article" date="2011" name="Genome Biol.">
        <title>Comparative genomics of the social amoebae Dictyostelium discoideum and Dictyostelium purpureum.</title>
        <authorList>
            <consortium name="US DOE Joint Genome Institute (JGI-PGF)"/>
            <person name="Sucgang R."/>
            <person name="Kuo A."/>
            <person name="Tian X."/>
            <person name="Salerno W."/>
            <person name="Parikh A."/>
            <person name="Feasley C.L."/>
            <person name="Dalin E."/>
            <person name="Tu H."/>
            <person name="Huang E."/>
            <person name="Barry K."/>
            <person name="Lindquist E."/>
            <person name="Shapiro H."/>
            <person name="Bruce D."/>
            <person name="Schmutz J."/>
            <person name="Salamov A."/>
            <person name="Fey P."/>
            <person name="Gaudet P."/>
            <person name="Anjard C."/>
            <person name="Babu M.M."/>
            <person name="Basu S."/>
            <person name="Bushmanova Y."/>
            <person name="van der Wel H."/>
            <person name="Katoh-Kurasawa M."/>
            <person name="Dinh C."/>
            <person name="Coutinho P.M."/>
            <person name="Saito T."/>
            <person name="Elias M."/>
            <person name="Schaap P."/>
            <person name="Kay R.R."/>
            <person name="Henrissat B."/>
            <person name="Eichinger L."/>
            <person name="Rivero F."/>
            <person name="Putnam N.H."/>
            <person name="West C.M."/>
            <person name="Loomis W.F."/>
            <person name="Chisholm R.L."/>
            <person name="Shaulsky G."/>
            <person name="Strassmann J.E."/>
            <person name="Queller D.C."/>
            <person name="Kuspa A."/>
            <person name="Grigoriev I.V."/>
        </authorList>
    </citation>
    <scope>NUCLEOTIDE SEQUENCE [LARGE SCALE GENOMIC DNA]</scope>
    <source>
        <strain evidence="16">QSDP1</strain>
    </source>
</reference>
<evidence type="ECO:0000259" key="14">
    <source>
        <dbReference type="Pfam" id="PF08669"/>
    </source>
</evidence>
<evidence type="ECO:0000256" key="5">
    <source>
        <dbReference type="ARBA" id="ARBA00022576"/>
    </source>
</evidence>
<dbReference type="GO" id="GO:0004047">
    <property type="term" value="F:aminomethyltransferase activity"/>
    <property type="evidence" value="ECO:0007669"/>
    <property type="project" value="UniProtKB-EC"/>
</dbReference>
<comment type="function">
    <text evidence="12">The glycine cleavage system catalyzes the degradation of glycine.</text>
</comment>
<evidence type="ECO:0000256" key="2">
    <source>
        <dbReference type="ARBA" id="ARBA00008609"/>
    </source>
</evidence>
<dbReference type="Gene3D" id="3.30.70.1400">
    <property type="entry name" value="Aminomethyltransferase beta-barrel domains"/>
    <property type="match status" value="1"/>
</dbReference>
<accession>F1A4B3</accession>
<dbReference type="GO" id="GO:0006546">
    <property type="term" value="P:glycine catabolic process"/>
    <property type="evidence" value="ECO:0007669"/>
    <property type="project" value="InterPro"/>
</dbReference>
<dbReference type="FunFam" id="3.30.70.1400:FF:000001">
    <property type="entry name" value="Aminomethyltransferase"/>
    <property type="match status" value="1"/>
</dbReference>
<dbReference type="KEGG" id="dpp:DICPUDRAFT_43555"/>
<dbReference type="VEuPathDB" id="AmoebaDB:DICPUDRAFT_43555"/>
<protein>
    <recommendedName>
        <fullName evidence="4 12">Aminomethyltransferase</fullName>
        <ecNumber evidence="4 12">2.1.2.10</ecNumber>
    </recommendedName>
    <alternativeName>
        <fullName evidence="9 12">Glycine cleavage system T protein</fullName>
    </alternativeName>
</protein>
<dbReference type="NCBIfam" id="TIGR00528">
    <property type="entry name" value="gcvT"/>
    <property type="match status" value="1"/>
</dbReference>
<evidence type="ECO:0000256" key="6">
    <source>
        <dbReference type="ARBA" id="ARBA00022679"/>
    </source>
</evidence>
<evidence type="ECO:0000256" key="10">
    <source>
        <dbReference type="ARBA" id="ARBA00047665"/>
    </source>
</evidence>
<gene>
    <name evidence="15" type="ORF">DICPUDRAFT_43555</name>
</gene>
<evidence type="ECO:0000256" key="8">
    <source>
        <dbReference type="ARBA" id="ARBA00023128"/>
    </source>
</evidence>
<dbReference type="InterPro" id="IPR027266">
    <property type="entry name" value="TrmE/GcvT-like"/>
</dbReference>
<dbReference type="SUPFAM" id="SSF101790">
    <property type="entry name" value="Aminomethyltransferase beta-barrel domain"/>
    <property type="match status" value="1"/>
</dbReference>
<sequence length="404" mass="44072">MNTSGLFLKSLKASTRASNKCFFSSSTELKKTSLNQLHKELGGKMVPFCGWEMPVQYPAGVLKEHMHCRKESSLFDVSHMGQLRFHGKDRVKFFESIVVADLQSLAAGHSKLSVFTTENGGIIDDTMITNAGDSLYVVVNAGCADKDIAHINQQMKLFKEKGNDVSMELLEDLSLIAIQGPATEVILQKMVKQDITNMEFMTQRVMNIAGIDCIVTRCGYTGEDGFEISVPSNKAVQLAEILLSTSNANSEHGIKPAGLGARDSLRLEAGLCLYGHDLNDQISPIEASLNWLISKRRREEGGFPGASKIQQQLKDGVSQKRVGLIVEGSPAREGSLILDPSNNQEIGRVTSGTLSPVTRQAISMGYVSTPLSKVGTKVNVSVRNKIIPATISKMPFVPTHYKKI</sequence>
<dbReference type="GO" id="GO:0008483">
    <property type="term" value="F:transaminase activity"/>
    <property type="evidence" value="ECO:0007669"/>
    <property type="project" value="UniProtKB-KW"/>
</dbReference>
<keyword evidence="8 12" id="KW-0496">Mitochondrion</keyword>
<dbReference type="NCBIfam" id="NF001567">
    <property type="entry name" value="PRK00389.1"/>
    <property type="match status" value="1"/>
</dbReference>
<dbReference type="Proteomes" id="UP000001064">
    <property type="component" value="Unassembled WGS sequence"/>
</dbReference>
<dbReference type="FunFam" id="2.40.30.110:FF:000002">
    <property type="entry name" value="Aminomethyltransferase"/>
    <property type="match status" value="1"/>
</dbReference>
<evidence type="ECO:0000256" key="7">
    <source>
        <dbReference type="ARBA" id="ARBA00022946"/>
    </source>
</evidence>